<keyword evidence="3" id="KW-0963">Cytoplasm</keyword>
<dbReference type="PROSITE" id="PS50082">
    <property type="entry name" value="WD_REPEATS_2"/>
    <property type="match status" value="1"/>
</dbReference>
<dbReference type="SUPFAM" id="SSF53474">
    <property type="entry name" value="alpha/beta-Hydrolases"/>
    <property type="match status" value="1"/>
</dbReference>
<dbReference type="Pfam" id="PF01764">
    <property type="entry name" value="Lipase_3"/>
    <property type="match status" value="1"/>
</dbReference>
<keyword evidence="7" id="KW-0206">Cytoskeleton</keyword>
<dbReference type="AlphaFoldDB" id="A0A370P3S4"/>
<protein>
    <recommendedName>
        <fullName evidence="8">Arp2/3 complex 41 kDa subunit</fullName>
    </recommendedName>
    <alternativeName>
        <fullName evidence="9">p41-ARC</fullName>
    </alternativeName>
</protein>
<evidence type="ECO:0000256" key="7">
    <source>
        <dbReference type="ARBA" id="ARBA00023212"/>
    </source>
</evidence>
<dbReference type="GO" id="GO:0006629">
    <property type="term" value="P:lipid metabolic process"/>
    <property type="evidence" value="ECO:0007669"/>
    <property type="project" value="InterPro"/>
</dbReference>
<evidence type="ECO:0000313" key="13">
    <source>
        <dbReference type="Proteomes" id="UP000254937"/>
    </source>
</evidence>
<keyword evidence="5" id="KW-0677">Repeat</keyword>
<dbReference type="InterPro" id="IPR015943">
    <property type="entry name" value="WD40/YVTN_repeat-like_dom_sf"/>
</dbReference>
<evidence type="ECO:0000256" key="1">
    <source>
        <dbReference type="ARBA" id="ARBA00004245"/>
    </source>
</evidence>
<dbReference type="InterPro" id="IPR001680">
    <property type="entry name" value="WD40_rpt"/>
</dbReference>
<proteinExistence type="inferred from homology"/>
<evidence type="ECO:0000259" key="11">
    <source>
        <dbReference type="Pfam" id="PF01764"/>
    </source>
</evidence>
<dbReference type="SMART" id="SM00320">
    <property type="entry name" value="WD40"/>
    <property type="match status" value="4"/>
</dbReference>
<dbReference type="EMBL" id="KZ851880">
    <property type="protein sequence ID" value="RDK36504.1"/>
    <property type="molecule type" value="Genomic_DNA"/>
</dbReference>
<dbReference type="SUPFAM" id="SSF50978">
    <property type="entry name" value="WD40 repeat-like"/>
    <property type="match status" value="1"/>
</dbReference>
<gene>
    <name evidence="12" type="ORF">M752DRAFT_287764</name>
</gene>
<comment type="subcellular location">
    <subcellularLocation>
        <location evidence="1">Cytoplasm</location>
        <location evidence="1">Cytoskeleton</location>
    </subcellularLocation>
</comment>
<evidence type="ECO:0000256" key="4">
    <source>
        <dbReference type="ARBA" id="ARBA00022574"/>
    </source>
</evidence>
<dbReference type="PANTHER" id="PTHR10709:SF2">
    <property type="entry name" value="ACTIN-RELATED PROTEIN 2_3 COMPLEX SUBUNIT"/>
    <property type="match status" value="1"/>
</dbReference>
<reference evidence="12 13" key="1">
    <citation type="submission" date="2018-07" db="EMBL/GenBank/DDBJ databases">
        <title>Section-level genome sequencing of Aspergillus section Nigri to investigate inter- and intra-species variation.</title>
        <authorList>
            <consortium name="DOE Joint Genome Institute"/>
            <person name="Vesth T.C."/>
            <person name="Nybo J.L."/>
            <person name="Theobald S."/>
            <person name="Frisvad J.C."/>
            <person name="Larsen T.O."/>
            <person name="Nielsen K.F."/>
            <person name="Hoof J.B."/>
            <person name="Brandl J."/>
            <person name="Salamov A."/>
            <person name="Riley R."/>
            <person name="Gladden J.M."/>
            <person name="Phatale P."/>
            <person name="Nielsen M.T."/>
            <person name="Lyhne E.K."/>
            <person name="Kogle M.E."/>
            <person name="Strasser K."/>
            <person name="McDonnell E."/>
            <person name="Barry K."/>
            <person name="Clum A."/>
            <person name="Chen C."/>
            <person name="Nolan M."/>
            <person name="Sandor L."/>
            <person name="Kuo A."/>
            <person name="Lipzen A."/>
            <person name="Hainaut M."/>
            <person name="Drula E."/>
            <person name="Tsang A."/>
            <person name="Magnuson J.K."/>
            <person name="Henrissat B."/>
            <person name="Wiebenga A."/>
            <person name="Simmons B.A."/>
            <person name="Makela M.R."/>
            <person name="De vries R.P."/>
            <person name="Grigoriev I.V."/>
            <person name="Mortensen U.H."/>
            <person name="Baker S.E."/>
            <person name="Andersen M.R."/>
        </authorList>
    </citation>
    <scope>NUCLEOTIDE SEQUENCE [LARGE SCALE GENOMIC DNA]</scope>
    <source>
        <strain evidence="12 13">ATCC 13157</strain>
    </source>
</reference>
<keyword evidence="13" id="KW-1185">Reference proteome</keyword>
<organism evidence="12 13">
    <name type="scientific">Aspergillus phoenicis ATCC 13157</name>
    <dbReference type="NCBI Taxonomy" id="1353007"/>
    <lineage>
        <taxon>Eukaryota</taxon>
        <taxon>Fungi</taxon>
        <taxon>Dikarya</taxon>
        <taxon>Ascomycota</taxon>
        <taxon>Pezizomycotina</taxon>
        <taxon>Eurotiomycetes</taxon>
        <taxon>Eurotiomycetidae</taxon>
        <taxon>Eurotiales</taxon>
        <taxon>Aspergillaceae</taxon>
        <taxon>Aspergillus</taxon>
    </lineage>
</organism>
<feature type="repeat" description="WD" evidence="10">
    <location>
        <begin position="50"/>
        <end position="82"/>
    </location>
</feature>
<dbReference type="GO" id="GO:0034314">
    <property type="term" value="P:Arp2/3 complex-mediated actin nucleation"/>
    <property type="evidence" value="ECO:0007669"/>
    <property type="project" value="InterPro"/>
</dbReference>
<dbReference type="InterPro" id="IPR029058">
    <property type="entry name" value="AB_hydrolase_fold"/>
</dbReference>
<keyword evidence="4 10" id="KW-0853">WD repeat</keyword>
<accession>A0A370P3S4</accession>
<dbReference type="Proteomes" id="UP000254937">
    <property type="component" value="Unassembled WGS sequence"/>
</dbReference>
<sequence length="674" mass="74589">MAAPEAHHLFHNPIADHSFSPDKATLAVARENNVELYQKSGNKFSLTDELKGHEKTVTGVDIAPNSGRIVTCSQDRNAYVWERTPTGWKPTLVLLRINRAATFVRWSPSEQKFAVGSGARVIAVCYFEEENDWWISKHLKKPIRSTITTLAWHPNSVLLAAGSTDSHARVLSSFIKGVDTRPEPSAWGERLPFNTICGEFLNDSAGWIQGVSFSPSGDALAFTGHDSSVTVVYPSAPEQPPRAMLTIATRLLPFNSLIWNGENEIIAAGHDCEPYRLRGDENGWQLAGTIESKAGPGAGSAREESALNMFRQMDLKGQTQADTQLKTTHQNTISTVRVYEEADGVVRKFSKTWNTGPFLSDSCGYIAVSHSPSPNRIIVAFRGTYSITNTIVDLSAYPQAYVPYNTGHKNGKKEPSCYNCTVHAGFFTSWQNTRSTILDHVAAAREQYPDHKLVLVGHSLGGAVAALAGIEMQLRGWEPTVTTFGEPKVGNRAFAEFLGKIFRLDENSAWRFRRVTHVYDPVPLLPLEEWGYAMHAGEIFISKEDLPPSVDDVHFCEGPRDARCISGEGGEMALAVALHERASLAADAKSQAGWADAESTEQHNMPDGHISQTPLHVQEGAMKHRGLFDLPRRLIPSRYHLWGLLFSHRDYFWRVGLCVPGRDRAGKGWWTSDS</sequence>
<dbReference type="InterPro" id="IPR017383">
    <property type="entry name" value="ARPC1"/>
</dbReference>
<dbReference type="Gene3D" id="3.40.50.1820">
    <property type="entry name" value="alpha/beta hydrolase"/>
    <property type="match status" value="1"/>
</dbReference>
<dbReference type="Gene3D" id="2.130.10.10">
    <property type="entry name" value="YVTN repeat-like/Quinoprotein amine dehydrogenase"/>
    <property type="match status" value="1"/>
</dbReference>
<evidence type="ECO:0000256" key="3">
    <source>
        <dbReference type="ARBA" id="ARBA00022490"/>
    </source>
</evidence>
<dbReference type="PROSITE" id="PS50294">
    <property type="entry name" value="WD_REPEATS_REGION"/>
    <property type="match status" value="1"/>
</dbReference>
<evidence type="ECO:0000256" key="2">
    <source>
        <dbReference type="ARBA" id="ARBA00006260"/>
    </source>
</evidence>
<dbReference type="GO" id="GO:0005885">
    <property type="term" value="C:Arp2/3 protein complex"/>
    <property type="evidence" value="ECO:0007669"/>
    <property type="project" value="InterPro"/>
</dbReference>
<name>A0A370P3S4_ASPPH</name>
<keyword evidence="6" id="KW-0009">Actin-binding</keyword>
<evidence type="ECO:0000256" key="5">
    <source>
        <dbReference type="ARBA" id="ARBA00022737"/>
    </source>
</evidence>
<dbReference type="PANTHER" id="PTHR10709">
    <property type="entry name" value="ACTIN-RELATED PROTEIN 2/3 COMPLEX SUBUNIT 1"/>
    <property type="match status" value="1"/>
</dbReference>
<evidence type="ECO:0000256" key="10">
    <source>
        <dbReference type="PROSITE-ProRule" id="PRU00221"/>
    </source>
</evidence>
<feature type="domain" description="Fungal lipase-type" evidence="11">
    <location>
        <begin position="378"/>
        <end position="528"/>
    </location>
</feature>
<evidence type="ECO:0000256" key="8">
    <source>
        <dbReference type="ARBA" id="ARBA00041244"/>
    </source>
</evidence>
<dbReference type="GO" id="GO:0051015">
    <property type="term" value="F:actin filament binding"/>
    <property type="evidence" value="ECO:0007669"/>
    <property type="project" value="TreeGrafter"/>
</dbReference>
<evidence type="ECO:0000256" key="6">
    <source>
        <dbReference type="ARBA" id="ARBA00023203"/>
    </source>
</evidence>
<dbReference type="CDD" id="cd00519">
    <property type="entry name" value="Lipase_3"/>
    <property type="match status" value="1"/>
</dbReference>
<evidence type="ECO:0000313" key="12">
    <source>
        <dbReference type="EMBL" id="RDK36504.1"/>
    </source>
</evidence>
<dbReference type="Pfam" id="PF00400">
    <property type="entry name" value="WD40"/>
    <property type="match status" value="2"/>
</dbReference>
<dbReference type="FunFam" id="2.130.10.10:FF:000220">
    <property type="entry name" value="Actin-related protein 2/3 complex subunit"/>
    <property type="match status" value="1"/>
</dbReference>
<dbReference type="InterPro" id="IPR036322">
    <property type="entry name" value="WD40_repeat_dom_sf"/>
</dbReference>
<comment type="similarity">
    <text evidence="2">Belongs to the WD repeat ARPC1 family.</text>
</comment>
<evidence type="ECO:0000256" key="9">
    <source>
        <dbReference type="ARBA" id="ARBA00041789"/>
    </source>
</evidence>
<dbReference type="InterPro" id="IPR002921">
    <property type="entry name" value="Fungal_lipase-type"/>
</dbReference>